<dbReference type="PROSITE" id="PS51318">
    <property type="entry name" value="TAT"/>
    <property type="match status" value="1"/>
</dbReference>
<dbReference type="InterPro" id="IPR052897">
    <property type="entry name" value="Sec-Metab_Biosynth_Hydrolase"/>
</dbReference>
<gene>
    <name evidence="3" type="ORF">CLV43_11339</name>
</gene>
<dbReference type="InterPro" id="IPR006311">
    <property type="entry name" value="TAT_signal"/>
</dbReference>
<dbReference type="Pfam" id="PF12697">
    <property type="entry name" value="Abhydrolase_6"/>
    <property type="match status" value="1"/>
</dbReference>
<protein>
    <submittedName>
        <fullName evidence="3">Pimeloyl-ACP methyl ester carboxylesterase</fullName>
    </submittedName>
</protein>
<evidence type="ECO:0000313" key="4">
    <source>
        <dbReference type="Proteomes" id="UP000239494"/>
    </source>
</evidence>
<dbReference type="PANTHER" id="PTHR37017">
    <property type="entry name" value="AB HYDROLASE-1 DOMAIN-CONTAINING PROTEIN-RELATED"/>
    <property type="match status" value="1"/>
</dbReference>
<evidence type="ECO:0000259" key="2">
    <source>
        <dbReference type="Pfam" id="PF12697"/>
    </source>
</evidence>
<dbReference type="OrthoDB" id="9814966at2"/>
<reference evidence="3 4" key="1">
    <citation type="submission" date="2018-03" db="EMBL/GenBank/DDBJ databases">
        <title>Genomic Encyclopedia of Archaeal and Bacterial Type Strains, Phase II (KMG-II): from individual species to whole genera.</title>
        <authorList>
            <person name="Goeker M."/>
        </authorList>
    </citation>
    <scope>NUCLEOTIDE SEQUENCE [LARGE SCALE GENOMIC DNA]</scope>
    <source>
        <strain evidence="3 4">DSM 44720</strain>
    </source>
</reference>
<keyword evidence="1" id="KW-0732">Signal</keyword>
<comment type="caution">
    <text evidence="3">The sequence shown here is derived from an EMBL/GenBank/DDBJ whole genome shotgun (WGS) entry which is preliminary data.</text>
</comment>
<feature type="chain" id="PRO_5015709889" evidence="1">
    <location>
        <begin position="34"/>
        <end position="275"/>
    </location>
</feature>
<dbReference type="EMBL" id="PVTF01000013">
    <property type="protein sequence ID" value="PRY35612.1"/>
    <property type="molecule type" value="Genomic_DNA"/>
</dbReference>
<keyword evidence="4" id="KW-1185">Reference proteome</keyword>
<feature type="signal peptide" evidence="1">
    <location>
        <begin position="1"/>
        <end position="33"/>
    </location>
</feature>
<dbReference type="Proteomes" id="UP000239494">
    <property type="component" value="Unassembled WGS sequence"/>
</dbReference>
<dbReference type="InterPro" id="IPR029058">
    <property type="entry name" value="AB_hydrolase_fold"/>
</dbReference>
<dbReference type="GO" id="GO:0003824">
    <property type="term" value="F:catalytic activity"/>
    <property type="evidence" value="ECO:0007669"/>
    <property type="project" value="UniProtKB-ARBA"/>
</dbReference>
<dbReference type="RefSeq" id="WP_106193126.1">
    <property type="nucleotide sequence ID" value="NZ_PVTF01000013.1"/>
</dbReference>
<dbReference type="Gene3D" id="3.40.50.1820">
    <property type="entry name" value="alpha/beta hydrolase"/>
    <property type="match status" value="1"/>
</dbReference>
<accession>A0A2T0SQC2</accession>
<proteinExistence type="predicted"/>
<organism evidence="3 4">
    <name type="scientific">Umezawaea tangerina</name>
    <dbReference type="NCBI Taxonomy" id="84725"/>
    <lineage>
        <taxon>Bacteria</taxon>
        <taxon>Bacillati</taxon>
        <taxon>Actinomycetota</taxon>
        <taxon>Actinomycetes</taxon>
        <taxon>Pseudonocardiales</taxon>
        <taxon>Pseudonocardiaceae</taxon>
        <taxon>Umezawaea</taxon>
    </lineage>
</organism>
<evidence type="ECO:0000313" key="3">
    <source>
        <dbReference type="EMBL" id="PRY35612.1"/>
    </source>
</evidence>
<evidence type="ECO:0000256" key="1">
    <source>
        <dbReference type="SAM" id="SignalP"/>
    </source>
</evidence>
<dbReference type="SUPFAM" id="SSF53474">
    <property type="entry name" value="alpha/beta-Hydrolases"/>
    <property type="match status" value="1"/>
</dbReference>
<feature type="domain" description="AB hydrolase-1" evidence="2">
    <location>
        <begin position="46"/>
        <end position="262"/>
    </location>
</feature>
<dbReference type="PANTHER" id="PTHR37017:SF11">
    <property type="entry name" value="ESTERASE_LIPASE_THIOESTERASE DOMAIN-CONTAINING PROTEIN"/>
    <property type="match status" value="1"/>
</dbReference>
<dbReference type="InterPro" id="IPR000073">
    <property type="entry name" value="AB_hydrolase_1"/>
</dbReference>
<name>A0A2T0SQC2_9PSEU</name>
<sequence>MSKKSRPGSRSRALVAATAVVVTLLTGAVGAGAAPATTAQRARPTVILVHGALTDASVWRHEVEALQRKGYAVLAPAMPLRGLASDSAYLAAFLKTVSGPIVLAGHSYAGAVITRAAEGDPRVRALVYVTAFQPDTGETAGELNARFPGSRLGPDTTVVLEHPGGSELYLRQQDFRDVYAGDLSPSTAALMAATQRPVETAALGEPLQGRPAWRDTPSWALVATKDNSLPVATQRFMTARAHSRTTEVASSHAAPVSHPAEVTGLLLDAIRGTAY</sequence>
<dbReference type="AlphaFoldDB" id="A0A2T0SQC2"/>